<evidence type="ECO:0000256" key="2">
    <source>
        <dbReference type="ARBA" id="ARBA00009695"/>
    </source>
</evidence>
<name>A0A128XBB7_LEGPN</name>
<evidence type="ECO:0000256" key="5">
    <source>
        <dbReference type="HAMAP-Rule" id="MF_01114"/>
    </source>
</evidence>
<dbReference type="InterPro" id="IPR003783">
    <property type="entry name" value="Regulatory_RecX"/>
</dbReference>
<organism evidence="10 13">
    <name type="scientific">Legionella pneumophila</name>
    <dbReference type="NCBI Taxonomy" id="446"/>
    <lineage>
        <taxon>Bacteria</taxon>
        <taxon>Pseudomonadati</taxon>
        <taxon>Pseudomonadota</taxon>
        <taxon>Gammaproteobacteria</taxon>
        <taxon>Legionellales</taxon>
        <taxon>Legionellaceae</taxon>
        <taxon>Legionella</taxon>
    </lineage>
</organism>
<dbReference type="EMBL" id="JAPXIC010000052">
    <property type="protein sequence ID" value="MCZ4719233.1"/>
    <property type="molecule type" value="Genomic_DNA"/>
</dbReference>
<comment type="similarity">
    <text evidence="2 5">Belongs to the RecX family.</text>
</comment>
<keyword evidence="4 5" id="KW-0963">Cytoplasm</keyword>
<feature type="domain" description="RecX second three-helical" evidence="6">
    <location>
        <begin position="50"/>
        <end position="90"/>
    </location>
</feature>
<dbReference type="Pfam" id="PF21982">
    <property type="entry name" value="RecX_HTH1"/>
    <property type="match status" value="1"/>
</dbReference>
<dbReference type="Pfam" id="PF02631">
    <property type="entry name" value="RecX_HTH2"/>
    <property type="match status" value="1"/>
</dbReference>
<evidence type="ECO:0000259" key="8">
    <source>
        <dbReference type="Pfam" id="PF21982"/>
    </source>
</evidence>
<reference evidence="11 12" key="2">
    <citation type="submission" date="2018-06" db="EMBL/GenBank/DDBJ databases">
        <authorList>
            <consortium name="Pathogen Informatics"/>
            <person name="Doyle S."/>
        </authorList>
    </citation>
    <scope>NUCLEOTIDE SEQUENCE [LARGE SCALE GENOMIC DNA]</scope>
    <source>
        <strain evidence="11 12">NCTC12000</strain>
    </source>
</reference>
<evidence type="ECO:0000256" key="3">
    <source>
        <dbReference type="ARBA" id="ARBA00018111"/>
    </source>
</evidence>
<sequence>MTKAFDSALRLLTRREYSAMELCDKLKQKGFSTNDVQNALYECQRLGYQSDVRFVENYIRVRIHQGYGPLKIRQELKNKGIDPDLIQSVLHQEKDNWVNYALRAWEKKFKRQDDFSYSEIQKQQRFLLYRGFDRDVISKVFKEVKSSYLI</sequence>
<dbReference type="EMBL" id="UGOL01000001">
    <property type="protein sequence ID" value="STX79942.1"/>
    <property type="molecule type" value="Genomic_DNA"/>
</dbReference>
<evidence type="ECO:0000313" key="13">
    <source>
        <dbReference type="Proteomes" id="UP001071279"/>
    </source>
</evidence>
<dbReference type="Proteomes" id="UP000254631">
    <property type="component" value="Unassembled WGS sequence"/>
</dbReference>
<dbReference type="AlphaFoldDB" id="A0A128XBB7"/>
<evidence type="ECO:0000313" key="10">
    <source>
        <dbReference type="EMBL" id="MCZ4719233.1"/>
    </source>
</evidence>
<dbReference type="PANTHER" id="PTHR33602">
    <property type="entry name" value="REGULATORY PROTEIN RECX FAMILY PROTEIN"/>
    <property type="match status" value="1"/>
</dbReference>
<evidence type="ECO:0000313" key="12">
    <source>
        <dbReference type="Proteomes" id="UP000254631"/>
    </source>
</evidence>
<evidence type="ECO:0000259" key="7">
    <source>
        <dbReference type="Pfam" id="PF21981"/>
    </source>
</evidence>
<evidence type="ECO:0000259" key="6">
    <source>
        <dbReference type="Pfam" id="PF02631"/>
    </source>
</evidence>
<evidence type="ECO:0000313" key="11">
    <source>
        <dbReference type="EMBL" id="STX79942.1"/>
    </source>
</evidence>
<comment type="subcellular location">
    <subcellularLocation>
        <location evidence="1 5">Cytoplasm</location>
    </subcellularLocation>
</comment>
<comment type="function">
    <text evidence="5">Modulates RecA activity.</text>
</comment>
<dbReference type="SMR" id="A0A128XBB7"/>
<feature type="domain" description="RecX first three-helical" evidence="8">
    <location>
        <begin position="4"/>
        <end position="40"/>
    </location>
</feature>
<dbReference type="GO" id="GO:0006282">
    <property type="term" value="P:regulation of DNA repair"/>
    <property type="evidence" value="ECO:0007669"/>
    <property type="project" value="UniProtKB-UniRule"/>
</dbReference>
<dbReference type="Pfam" id="PF21981">
    <property type="entry name" value="RecX_HTH3"/>
    <property type="match status" value="1"/>
</dbReference>
<dbReference type="InterPro" id="IPR053924">
    <property type="entry name" value="RecX_HTH_2nd"/>
</dbReference>
<dbReference type="GeneID" id="57035792"/>
<proteinExistence type="inferred from homology"/>
<dbReference type="OMA" id="EPQDWFE"/>
<dbReference type="GO" id="GO:0005737">
    <property type="term" value="C:cytoplasm"/>
    <property type="evidence" value="ECO:0007669"/>
    <property type="project" value="UniProtKB-SubCell"/>
</dbReference>
<reference evidence="9" key="1">
    <citation type="journal article" date="2018" name="Genome Biol.">
        <title>SKESA: strategic k-mer extension for scrupulous assemblies.</title>
        <authorList>
            <person name="Souvorov A."/>
            <person name="Agarwala R."/>
            <person name="Lipman D.J."/>
        </authorList>
    </citation>
    <scope>NUCLEOTIDE SEQUENCE</scope>
    <source>
        <strain evidence="9">AZ00058701</strain>
    </source>
</reference>
<reference evidence="9" key="3">
    <citation type="submission" date="2019-10" db="EMBL/GenBank/DDBJ databases">
        <authorList>
            <consortium name="NCBI Pathogen Detection Project"/>
        </authorList>
    </citation>
    <scope>NUCLEOTIDE SEQUENCE</scope>
    <source>
        <strain evidence="9">AZ00058701</strain>
    </source>
</reference>
<dbReference type="InterPro" id="IPR053926">
    <property type="entry name" value="RecX_HTH_1st"/>
</dbReference>
<reference evidence="10" key="4">
    <citation type="submission" date="2022-12" db="EMBL/GenBank/DDBJ databases">
        <title>Comparative genomics of Legionella pneumophila isolates from the West Bank and Germany support molecular epidemiology of Legionnaires disease.</title>
        <authorList>
            <person name="Zayed A.R."/>
            <person name="Bitar D.M."/>
            <person name="Steinert M."/>
            <person name="Lueck C."/>
            <person name="Brettar I."/>
            <person name="Hoefle M.G."/>
            <person name="Bunk B."/>
        </authorList>
    </citation>
    <scope>NUCLEOTIDE SEQUENCE</scope>
    <source>
        <strain evidence="10">H23</strain>
    </source>
</reference>
<dbReference type="Gene3D" id="1.10.10.10">
    <property type="entry name" value="Winged helix-like DNA-binding domain superfamily/Winged helix DNA-binding domain"/>
    <property type="match status" value="3"/>
</dbReference>
<dbReference type="EMBL" id="DACWHX010000008">
    <property type="protein sequence ID" value="HAU1880171.1"/>
    <property type="molecule type" value="Genomic_DNA"/>
</dbReference>
<evidence type="ECO:0000313" key="9">
    <source>
        <dbReference type="EMBL" id="HAU1880171.1"/>
    </source>
</evidence>
<dbReference type="HAMAP" id="MF_01114">
    <property type="entry name" value="RecX"/>
    <property type="match status" value="1"/>
</dbReference>
<accession>A0A128XBB7</accession>
<protein>
    <recommendedName>
        <fullName evidence="3 5">Regulatory protein RecX</fullName>
    </recommendedName>
</protein>
<evidence type="ECO:0000256" key="1">
    <source>
        <dbReference type="ARBA" id="ARBA00004496"/>
    </source>
</evidence>
<evidence type="ECO:0000256" key="4">
    <source>
        <dbReference type="ARBA" id="ARBA00022490"/>
    </source>
</evidence>
<dbReference type="InterPro" id="IPR053925">
    <property type="entry name" value="RecX_HTH_3rd"/>
</dbReference>
<dbReference type="InterPro" id="IPR036388">
    <property type="entry name" value="WH-like_DNA-bd_sf"/>
</dbReference>
<dbReference type="NCBIfam" id="NF001057">
    <property type="entry name" value="PRK00117.3-3"/>
    <property type="match status" value="1"/>
</dbReference>
<feature type="domain" description="RecX third three-helical" evidence="7">
    <location>
        <begin position="101"/>
        <end position="140"/>
    </location>
</feature>
<dbReference type="RefSeq" id="WP_010947526.1">
    <property type="nucleotide sequence ID" value="NZ_BAZA01000009.1"/>
</dbReference>
<dbReference type="Proteomes" id="UP000866496">
    <property type="component" value="Unassembled WGS sequence"/>
</dbReference>
<dbReference type="Proteomes" id="UP001071279">
    <property type="component" value="Unassembled WGS sequence"/>
</dbReference>
<dbReference type="PANTHER" id="PTHR33602:SF1">
    <property type="entry name" value="REGULATORY PROTEIN RECX FAMILY PROTEIN"/>
    <property type="match status" value="1"/>
</dbReference>
<gene>
    <name evidence="5 10" type="primary">recX</name>
    <name evidence="9" type="ORF">JBJ86_07945</name>
    <name evidence="11" type="ORF">NCTC12000_01940</name>
    <name evidence="10" type="ORF">O6C86_08365</name>
</gene>